<dbReference type="EMBL" id="JBGBPQ010000008">
    <property type="protein sequence ID" value="KAL1520880.1"/>
    <property type="molecule type" value="Genomic_DNA"/>
</dbReference>
<proteinExistence type="predicted"/>
<protein>
    <submittedName>
        <fullName evidence="2">Uncharacterized protein</fullName>
    </submittedName>
</protein>
<comment type="caution">
    <text evidence="2">The sequence shown here is derived from an EMBL/GenBank/DDBJ whole genome shotgun (WGS) entry which is preliminary data.</text>
</comment>
<evidence type="ECO:0000313" key="2">
    <source>
        <dbReference type="EMBL" id="KAL1520880.1"/>
    </source>
</evidence>
<name>A0AB34JGX7_PRYPA</name>
<organism evidence="2 3">
    <name type="scientific">Prymnesium parvum</name>
    <name type="common">Toxic golden alga</name>
    <dbReference type="NCBI Taxonomy" id="97485"/>
    <lineage>
        <taxon>Eukaryota</taxon>
        <taxon>Haptista</taxon>
        <taxon>Haptophyta</taxon>
        <taxon>Prymnesiophyceae</taxon>
        <taxon>Prymnesiales</taxon>
        <taxon>Prymnesiaceae</taxon>
        <taxon>Prymnesium</taxon>
    </lineage>
</organism>
<accession>A0AB34JGX7</accession>
<dbReference type="AlphaFoldDB" id="A0AB34JGX7"/>
<feature type="region of interest" description="Disordered" evidence="1">
    <location>
        <begin position="40"/>
        <end position="62"/>
    </location>
</feature>
<dbReference type="Proteomes" id="UP001515480">
    <property type="component" value="Unassembled WGS sequence"/>
</dbReference>
<sequence length="262" mass="28981">MDSNERIRVLAERDRAKNDYLAMTQAWQDFTDRWKATCHSKAPRARPLSQRCPPEDGGRPPAAEYTSVQRLAYSMASPSAASPKRRVRVEVRADSQAEASSALALHDSPLSLSPEPHAPPGCPRTPPYVDDDPRVTSSPCWDQPESGEQWVPVSDLRSSPSCRREVLVYGPARTVEDIDRVLRGFSAAPHSSPSCECHANPFDSHPVPMYGLALPRSPARCSSEGGARGFLWPREFADARVEPADGYEEYSQLDFSFSQKSP</sequence>
<evidence type="ECO:0000256" key="1">
    <source>
        <dbReference type="SAM" id="MobiDB-lite"/>
    </source>
</evidence>
<feature type="region of interest" description="Disordered" evidence="1">
    <location>
        <begin position="91"/>
        <end position="155"/>
    </location>
</feature>
<reference evidence="2 3" key="1">
    <citation type="journal article" date="2024" name="Science">
        <title>Giant polyketide synthase enzymes in the biosynthesis of giant marine polyether toxins.</title>
        <authorList>
            <person name="Fallon T.R."/>
            <person name="Shende V.V."/>
            <person name="Wierzbicki I.H."/>
            <person name="Pendleton A.L."/>
            <person name="Watervoot N.F."/>
            <person name="Auber R.P."/>
            <person name="Gonzalez D.J."/>
            <person name="Wisecaver J.H."/>
            <person name="Moore B.S."/>
        </authorList>
    </citation>
    <scope>NUCLEOTIDE SEQUENCE [LARGE SCALE GENOMIC DNA]</scope>
    <source>
        <strain evidence="2 3">12B1</strain>
    </source>
</reference>
<evidence type="ECO:0000313" key="3">
    <source>
        <dbReference type="Proteomes" id="UP001515480"/>
    </source>
</evidence>
<feature type="compositionally biased region" description="Pro residues" evidence="1">
    <location>
        <begin position="116"/>
        <end position="126"/>
    </location>
</feature>
<gene>
    <name evidence="2" type="ORF">AB1Y20_022441</name>
</gene>
<keyword evidence="3" id="KW-1185">Reference proteome</keyword>